<keyword evidence="1" id="KW-0812">Transmembrane</keyword>
<dbReference type="EMBL" id="SNWP01000010">
    <property type="protein sequence ID" value="TDO28107.1"/>
    <property type="molecule type" value="Genomic_DNA"/>
</dbReference>
<dbReference type="RefSeq" id="WP_133472672.1">
    <property type="nucleotide sequence ID" value="NZ_SNWP01000010.1"/>
</dbReference>
<reference evidence="2 3" key="1">
    <citation type="submission" date="2019-03" db="EMBL/GenBank/DDBJ databases">
        <title>Genomic Encyclopedia of Archaeal and Bacterial Type Strains, Phase II (KMG-II): from individual species to whole genera.</title>
        <authorList>
            <person name="Goeker M."/>
        </authorList>
    </citation>
    <scope>NUCLEOTIDE SEQUENCE [LARGE SCALE GENOMIC DNA]</scope>
    <source>
        <strain evidence="2 3">DSM 28323</strain>
    </source>
</reference>
<feature type="transmembrane region" description="Helical" evidence="1">
    <location>
        <begin position="46"/>
        <end position="66"/>
    </location>
</feature>
<dbReference type="OrthoDB" id="660475at2"/>
<keyword evidence="1" id="KW-1133">Transmembrane helix</keyword>
<proteinExistence type="predicted"/>
<accession>A0A4R6J002</accession>
<evidence type="ECO:0000313" key="3">
    <source>
        <dbReference type="Proteomes" id="UP000295741"/>
    </source>
</evidence>
<dbReference type="AlphaFoldDB" id="A0A4R6J002"/>
<name>A0A4R6J002_9BACT</name>
<evidence type="ECO:0000256" key="1">
    <source>
        <dbReference type="SAM" id="Phobius"/>
    </source>
</evidence>
<organism evidence="2 3">
    <name type="scientific">Sediminibacterium goheungense</name>
    <dbReference type="NCBI Taxonomy" id="1086393"/>
    <lineage>
        <taxon>Bacteria</taxon>
        <taxon>Pseudomonadati</taxon>
        <taxon>Bacteroidota</taxon>
        <taxon>Chitinophagia</taxon>
        <taxon>Chitinophagales</taxon>
        <taxon>Chitinophagaceae</taxon>
        <taxon>Sediminibacterium</taxon>
    </lineage>
</organism>
<comment type="caution">
    <text evidence="2">The sequence shown here is derived from an EMBL/GenBank/DDBJ whole genome shotgun (WGS) entry which is preliminary data.</text>
</comment>
<sequence length="189" mass="21730">MAGRTYDYVVVLKQRDFKLVDNISLMMLFLAIVVLMESALTPFSNASVFPVTIVALIIGWVAFTFVKKKNGKTAYFRIAMLFAAWGLMMTLPMPYTWLTAVYVIAAVAEKQVKFPREVAFDEEEVVFNTFPRSHYHWSEFSNIVLKDGLLTIDFKNNKLLQKEIDSHVPPQLEQDFNAFCKNKIQVSEQ</sequence>
<gene>
    <name evidence="2" type="ORF">BC659_0167</name>
</gene>
<dbReference type="Proteomes" id="UP000295741">
    <property type="component" value="Unassembled WGS sequence"/>
</dbReference>
<evidence type="ECO:0008006" key="4">
    <source>
        <dbReference type="Google" id="ProtNLM"/>
    </source>
</evidence>
<evidence type="ECO:0000313" key="2">
    <source>
        <dbReference type="EMBL" id="TDO28107.1"/>
    </source>
</evidence>
<keyword evidence="3" id="KW-1185">Reference proteome</keyword>
<feature type="transmembrane region" description="Helical" evidence="1">
    <location>
        <begin position="78"/>
        <end position="105"/>
    </location>
</feature>
<protein>
    <recommendedName>
        <fullName evidence="4">YcxB-like protein</fullName>
    </recommendedName>
</protein>
<keyword evidence="1" id="KW-0472">Membrane</keyword>
<feature type="transmembrane region" description="Helical" evidence="1">
    <location>
        <begin position="23"/>
        <end position="40"/>
    </location>
</feature>